<dbReference type="FunFam" id="3.40.640.10:FF:000035">
    <property type="entry name" value="O-succinylhomoserine sulfhydrylase"/>
    <property type="match status" value="1"/>
</dbReference>
<evidence type="ECO:0000256" key="2">
    <source>
        <dbReference type="ARBA" id="ARBA00009077"/>
    </source>
</evidence>
<name>A0A9P3EYD2_9EURO</name>
<dbReference type="GO" id="GO:0004124">
    <property type="term" value="F:cysteine synthase activity"/>
    <property type="evidence" value="ECO:0007669"/>
    <property type="project" value="TreeGrafter"/>
</dbReference>
<dbReference type="GO" id="GO:0030170">
    <property type="term" value="F:pyridoxal phosphate binding"/>
    <property type="evidence" value="ECO:0007669"/>
    <property type="project" value="InterPro"/>
</dbReference>
<evidence type="ECO:0000256" key="6">
    <source>
        <dbReference type="RuleBase" id="RU362118"/>
    </source>
</evidence>
<dbReference type="Pfam" id="PF01053">
    <property type="entry name" value="Cys_Met_Meta_PP"/>
    <property type="match status" value="1"/>
</dbReference>
<reference evidence="7 8" key="1">
    <citation type="submission" date="2018-10" db="EMBL/GenBank/DDBJ databases">
        <title>Pan-genome distribution and transcriptional activeness of fungal secondary metabolism genes in Aspergillus section Fumigati.</title>
        <authorList>
            <person name="Takahashi H."/>
            <person name="Umemura M."/>
            <person name="Ninomiya A."/>
            <person name="Kusuya Y."/>
            <person name="Urayama S."/>
            <person name="Shimizu M."/>
            <person name="Watanabe A."/>
            <person name="Kamei K."/>
            <person name="Yaguchi T."/>
            <person name="Hagiwara D."/>
        </authorList>
    </citation>
    <scope>NUCLEOTIDE SEQUENCE [LARGE SCALE GENOMIC DNA]</scope>
    <source>
        <strain evidence="7 8">IFM 55266</strain>
    </source>
</reference>
<dbReference type="GO" id="GO:0019346">
    <property type="term" value="P:transsulfuration"/>
    <property type="evidence" value="ECO:0007669"/>
    <property type="project" value="InterPro"/>
</dbReference>
<dbReference type="InterPro" id="IPR006235">
    <property type="entry name" value="OAc-hSer/O-AcSer_sulfhydrylase"/>
</dbReference>
<dbReference type="InterPro" id="IPR015421">
    <property type="entry name" value="PyrdxlP-dep_Trfase_major"/>
</dbReference>
<evidence type="ECO:0000256" key="5">
    <source>
        <dbReference type="PIRSR" id="PIRSR001434-2"/>
    </source>
</evidence>
<dbReference type="PANTHER" id="PTHR43797">
    <property type="entry name" value="HOMOCYSTEINE/CYSTEINE SYNTHASE"/>
    <property type="match status" value="1"/>
</dbReference>
<dbReference type="AlphaFoldDB" id="A0A9P3EYD2"/>
<evidence type="ECO:0000256" key="3">
    <source>
        <dbReference type="ARBA" id="ARBA00022679"/>
    </source>
</evidence>
<dbReference type="GO" id="GO:0005737">
    <property type="term" value="C:cytoplasm"/>
    <property type="evidence" value="ECO:0007669"/>
    <property type="project" value="TreeGrafter"/>
</dbReference>
<proteinExistence type="inferred from homology"/>
<evidence type="ECO:0000256" key="1">
    <source>
        <dbReference type="ARBA" id="ARBA00001933"/>
    </source>
</evidence>
<dbReference type="InterPro" id="IPR000277">
    <property type="entry name" value="Cys/Met-Metab_PyrdxlP-dep_enz"/>
</dbReference>
<dbReference type="CDD" id="cd00614">
    <property type="entry name" value="CGS_like"/>
    <property type="match status" value="1"/>
</dbReference>
<dbReference type="GO" id="GO:0071269">
    <property type="term" value="P:L-homocysteine biosynthetic process"/>
    <property type="evidence" value="ECO:0007669"/>
    <property type="project" value="TreeGrafter"/>
</dbReference>
<dbReference type="InterPro" id="IPR015422">
    <property type="entry name" value="PyrdxlP-dep_Trfase_small"/>
</dbReference>
<dbReference type="InterPro" id="IPR015424">
    <property type="entry name" value="PyrdxlP-dep_Trfase"/>
</dbReference>
<keyword evidence="8" id="KW-1185">Reference proteome</keyword>
<evidence type="ECO:0000313" key="8">
    <source>
        <dbReference type="Proteomes" id="UP001043456"/>
    </source>
</evidence>
<gene>
    <name evidence="7" type="ORF">Asppvi_009351</name>
</gene>
<dbReference type="SUPFAM" id="SSF53383">
    <property type="entry name" value="PLP-dependent transferases"/>
    <property type="match status" value="1"/>
</dbReference>
<dbReference type="PANTHER" id="PTHR43797:SF2">
    <property type="entry name" value="HOMOCYSTEINE_CYSTEINE SYNTHASE"/>
    <property type="match status" value="1"/>
</dbReference>
<dbReference type="PIRSF" id="PIRSF001434">
    <property type="entry name" value="CGS"/>
    <property type="match status" value="1"/>
</dbReference>
<dbReference type="GeneID" id="67007961"/>
<dbReference type="Gene3D" id="3.90.1150.10">
    <property type="entry name" value="Aspartate Aminotransferase, domain 1"/>
    <property type="match status" value="1"/>
</dbReference>
<dbReference type="NCBIfam" id="TIGR01326">
    <property type="entry name" value="OAH_OAS_sulfhy"/>
    <property type="match status" value="1"/>
</dbReference>
<comment type="similarity">
    <text evidence="2 6">Belongs to the trans-sulfuration enzymes family.</text>
</comment>
<accession>A0A9P3EYD2</accession>
<dbReference type="InterPro" id="IPR054542">
    <property type="entry name" value="Cys_met_metab_PP"/>
</dbReference>
<dbReference type="EMBL" id="BHVY01000007">
    <property type="protein sequence ID" value="GIJ90397.1"/>
    <property type="molecule type" value="Genomic_DNA"/>
</dbReference>
<sequence length="439" mass="47997">MPRRLENAKFETLQLHAGQRPDPGTNALAVPIQATSSYVFRDTAHGAALFKFKEPGYIYSRMMNPTVDVLERRITRLEGGVAAVAASSGHSAQFLAIATVAKAGDNIIATSFLYGGTSNQFRNFFPHLGITVKIVNGDNPADFAKLIDENTKALYIESMGNPRYNVPDFESFARLAHDNGIPLIVDNTFGCGGYLVRPFEHGADIVTHSCTKWIGGHGTTIAGVVVDSGNFDWGKNPKKFPYFNEPSPSYHGMKFYETFGRLAFAIRARTEILRDLGCALNPFAAFLLLQGLETLSIRVERHVSNAMALATWLQNNDHVSWVSYPGLEDHPSHQLAKKYFKRGFGGVISFGIKGGAAAGTKVLDSFRLISHVGNVGDAKTLALHPWSTTHEQLKPEERIASGVTEDLIRCSVGLEHITDIIADFEQAFAAADRGAKSRL</sequence>
<keyword evidence="3" id="KW-0808">Transferase</keyword>
<dbReference type="Proteomes" id="UP001043456">
    <property type="component" value="Unassembled WGS sequence"/>
</dbReference>
<comment type="cofactor">
    <cofactor evidence="1 6">
        <name>pyridoxal 5'-phosphate</name>
        <dbReference type="ChEBI" id="CHEBI:597326"/>
    </cofactor>
</comment>
<organism evidence="7 8">
    <name type="scientific">Aspergillus pseudoviridinutans</name>
    <dbReference type="NCBI Taxonomy" id="1517512"/>
    <lineage>
        <taxon>Eukaryota</taxon>
        <taxon>Fungi</taxon>
        <taxon>Dikarya</taxon>
        <taxon>Ascomycota</taxon>
        <taxon>Pezizomycotina</taxon>
        <taxon>Eurotiomycetes</taxon>
        <taxon>Eurotiomycetidae</taxon>
        <taxon>Eurotiales</taxon>
        <taxon>Aspergillaceae</taxon>
        <taxon>Aspergillus</taxon>
        <taxon>Aspergillus subgen. Fumigati</taxon>
    </lineage>
</organism>
<dbReference type="GO" id="GO:0003961">
    <property type="term" value="F:O-acetylhomoserine aminocarboxypropyltransferase activity"/>
    <property type="evidence" value="ECO:0007669"/>
    <property type="project" value="TreeGrafter"/>
</dbReference>
<feature type="modified residue" description="N6-(pyridoxal phosphate)lysine" evidence="5">
    <location>
        <position position="212"/>
    </location>
</feature>
<comment type="caution">
    <text evidence="7">The sequence shown here is derived from an EMBL/GenBank/DDBJ whole genome shotgun (WGS) entry which is preliminary data.</text>
</comment>
<evidence type="ECO:0000256" key="4">
    <source>
        <dbReference type="ARBA" id="ARBA00022898"/>
    </source>
</evidence>
<protein>
    <submittedName>
        <fullName evidence="7">Homocysteine synthase</fullName>
    </submittedName>
</protein>
<keyword evidence="4 5" id="KW-0663">Pyridoxal phosphate</keyword>
<dbReference type="GO" id="GO:0006535">
    <property type="term" value="P:cysteine biosynthetic process from serine"/>
    <property type="evidence" value="ECO:0007669"/>
    <property type="project" value="TreeGrafter"/>
</dbReference>
<dbReference type="OrthoDB" id="3512640at2759"/>
<evidence type="ECO:0000313" key="7">
    <source>
        <dbReference type="EMBL" id="GIJ90397.1"/>
    </source>
</evidence>
<dbReference type="Gene3D" id="3.40.640.10">
    <property type="entry name" value="Type I PLP-dependent aspartate aminotransferase-like (Major domain)"/>
    <property type="match status" value="1"/>
</dbReference>
<dbReference type="RefSeq" id="XP_043161143.1">
    <property type="nucleotide sequence ID" value="XM_043305208.1"/>
</dbReference>
<dbReference type="PROSITE" id="PS00868">
    <property type="entry name" value="CYS_MET_METAB_PP"/>
    <property type="match status" value="1"/>
</dbReference>